<dbReference type="EMBL" id="UZAM01012922">
    <property type="protein sequence ID" value="VDP24178.1"/>
    <property type="molecule type" value="Genomic_DNA"/>
</dbReference>
<reference evidence="4" key="1">
    <citation type="submission" date="2016-06" db="UniProtKB">
        <authorList>
            <consortium name="WormBaseParasite"/>
        </authorList>
    </citation>
    <scope>IDENTIFICATION</scope>
</reference>
<evidence type="ECO:0000313" key="2">
    <source>
        <dbReference type="EMBL" id="VDP24178.1"/>
    </source>
</evidence>
<dbReference type="PROSITE" id="PS50234">
    <property type="entry name" value="VWFA"/>
    <property type="match status" value="1"/>
</dbReference>
<sequence length="195" mass="22035">MFQGDRDDAPNIAILLTDGFSQDDILEPARLARENGITIIAVAVNPNQRNLDEMLEIAGFVTDNVLFIDDYERIHRSMVQSLAVTGHRTEFSSDEEPSAYRKALHTECKGDRVEVSLPERSAFDGIIYVKGFLGVPNCFRNFSKIFNAYESDEKSRNGGAKIVIKYNECGTKSSRKVSAFFLEYEFPMHKIHTKS</sequence>
<dbReference type="Pfam" id="PF00092">
    <property type="entry name" value="VWA"/>
    <property type="match status" value="1"/>
</dbReference>
<evidence type="ECO:0000313" key="3">
    <source>
        <dbReference type="Proteomes" id="UP000270296"/>
    </source>
</evidence>
<dbReference type="OrthoDB" id="10256829at2759"/>
<name>A0A183J151_9BILA</name>
<organism evidence="4">
    <name type="scientific">Soboliphyme baturini</name>
    <dbReference type="NCBI Taxonomy" id="241478"/>
    <lineage>
        <taxon>Eukaryota</taxon>
        <taxon>Metazoa</taxon>
        <taxon>Ecdysozoa</taxon>
        <taxon>Nematoda</taxon>
        <taxon>Enoplea</taxon>
        <taxon>Dorylaimia</taxon>
        <taxon>Dioctophymatida</taxon>
        <taxon>Dioctophymatoidea</taxon>
        <taxon>Soboliphymatidae</taxon>
        <taxon>Soboliphyme</taxon>
    </lineage>
</organism>
<reference evidence="2 3" key="2">
    <citation type="submission" date="2018-11" db="EMBL/GenBank/DDBJ databases">
        <authorList>
            <consortium name="Pathogen Informatics"/>
        </authorList>
    </citation>
    <scope>NUCLEOTIDE SEQUENCE [LARGE SCALE GENOMIC DNA]</scope>
</reference>
<keyword evidence="3" id="KW-1185">Reference proteome</keyword>
<dbReference type="SUPFAM" id="SSF53300">
    <property type="entry name" value="vWA-like"/>
    <property type="match status" value="1"/>
</dbReference>
<proteinExistence type="predicted"/>
<accession>A0A183J151</accession>
<dbReference type="Gene3D" id="3.40.50.410">
    <property type="entry name" value="von Willebrand factor, type A domain"/>
    <property type="match status" value="1"/>
</dbReference>
<gene>
    <name evidence="2" type="ORF">SBAD_LOCUS9599</name>
</gene>
<evidence type="ECO:0000259" key="1">
    <source>
        <dbReference type="PROSITE" id="PS50234"/>
    </source>
</evidence>
<evidence type="ECO:0000313" key="4">
    <source>
        <dbReference type="WBParaSite" id="SBAD_0000994701-mRNA-1"/>
    </source>
</evidence>
<dbReference type="InterPro" id="IPR036465">
    <property type="entry name" value="vWFA_dom_sf"/>
</dbReference>
<dbReference type="Proteomes" id="UP000270296">
    <property type="component" value="Unassembled WGS sequence"/>
</dbReference>
<dbReference type="InterPro" id="IPR052229">
    <property type="entry name" value="Collagen-VI/PIF"/>
</dbReference>
<dbReference type="PANTHER" id="PTHR22588:SF3">
    <property type="entry name" value="VWFA DOMAIN-CONTAINING PROTEIN"/>
    <property type="match status" value="1"/>
</dbReference>
<dbReference type="WBParaSite" id="SBAD_0000994701-mRNA-1">
    <property type="protein sequence ID" value="SBAD_0000994701-mRNA-1"/>
    <property type="gene ID" value="SBAD_0000994701"/>
</dbReference>
<dbReference type="InterPro" id="IPR056953">
    <property type="entry name" value="CUT_N"/>
</dbReference>
<dbReference type="InterPro" id="IPR002035">
    <property type="entry name" value="VWF_A"/>
</dbReference>
<dbReference type="Pfam" id="PF25057">
    <property type="entry name" value="CUT_N"/>
    <property type="match status" value="1"/>
</dbReference>
<protein>
    <submittedName>
        <fullName evidence="4">VWFA domain-containing protein</fullName>
    </submittedName>
</protein>
<dbReference type="PANTHER" id="PTHR22588">
    <property type="entry name" value="VWFA DOMAIN-CONTAINING PROTEIN"/>
    <property type="match status" value="1"/>
</dbReference>
<feature type="domain" description="VWFA" evidence="1">
    <location>
        <begin position="1"/>
        <end position="82"/>
    </location>
</feature>
<dbReference type="AlphaFoldDB" id="A0A183J151"/>